<dbReference type="OrthoDB" id="3542301at2"/>
<gene>
    <name evidence="1" type="ORF">Amac_002270</name>
</gene>
<dbReference type="EMBL" id="BLAE01000003">
    <property type="protein sequence ID" value="GES06632.1"/>
    <property type="molecule type" value="Genomic_DNA"/>
</dbReference>
<accession>A0A5M3WEW4</accession>
<dbReference type="Proteomes" id="UP000331127">
    <property type="component" value="Unassembled WGS sequence"/>
</dbReference>
<dbReference type="AlphaFoldDB" id="A0A5M3WEW4"/>
<name>A0A5M3WEW4_9ACTN</name>
<reference evidence="1 2" key="1">
    <citation type="submission" date="2019-10" db="EMBL/GenBank/DDBJ databases">
        <title>Whole genome shotgun sequence of Acrocarpospora macrocephala NBRC 16266.</title>
        <authorList>
            <person name="Ichikawa N."/>
            <person name="Kimura A."/>
            <person name="Kitahashi Y."/>
            <person name="Komaki H."/>
            <person name="Oguchi A."/>
        </authorList>
    </citation>
    <scope>NUCLEOTIDE SEQUENCE [LARGE SCALE GENOMIC DNA]</scope>
    <source>
        <strain evidence="1 2">NBRC 16266</strain>
    </source>
</reference>
<comment type="caution">
    <text evidence="1">The sequence shown here is derived from an EMBL/GenBank/DDBJ whole genome shotgun (WGS) entry which is preliminary data.</text>
</comment>
<proteinExistence type="predicted"/>
<evidence type="ECO:0000313" key="1">
    <source>
        <dbReference type="EMBL" id="GES06632.1"/>
    </source>
</evidence>
<evidence type="ECO:0000313" key="2">
    <source>
        <dbReference type="Proteomes" id="UP000331127"/>
    </source>
</evidence>
<protein>
    <submittedName>
        <fullName evidence="1">Uncharacterized protein</fullName>
    </submittedName>
</protein>
<keyword evidence="2" id="KW-1185">Reference proteome</keyword>
<dbReference type="RefSeq" id="WP_155352357.1">
    <property type="nucleotide sequence ID" value="NZ_BAAAHL010000022.1"/>
</dbReference>
<sequence>MAEVANPMHAALLELRRRVLAEMDVAERALARADQDMGGGLAWLGPEARLWRDDLGRRRTQARRASDRLATAIDEALAGQPVRVAESRADGYRRQMTGRL</sequence>
<organism evidence="1 2">
    <name type="scientific">Acrocarpospora macrocephala</name>
    <dbReference type="NCBI Taxonomy" id="150177"/>
    <lineage>
        <taxon>Bacteria</taxon>
        <taxon>Bacillati</taxon>
        <taxon>Actinomycetota</taxon>
        <taxon>Actinomycetes</taxon>
        <taxon>Streptosporangiales</taxon>
        <taxon>Streptosporangiaceae</taxon>
        <taxon>Acrocarpospora</taxon>
    </lineage>
</organism>